<dbReference type="InterPro" id="IPR036188">
    <property type="entry name" value="FAD/NAD-bd_sf"/>
</dbReference>
<proteinExistence type="inferred from homology"/>
<dbReference type="Gene3D" id="3.50.50.60">
    <property type="entry name" value="FAD/NAD(P)-binding domain"/>
    <property type="match status" value="2"/>
</dbReference>
<comment type="similarity">
    <text evidence="1">Belongs to the DadA oxidoreductase family.</text>
</comment>
<dbReference type="Pfam" id="PF01266">
    <property type="entry name" value="DAO"/>
    <property type="match status" value="1"/>
</dbReference>
<evidence type="ECO:0000313" key="4">
    <source>
        <dbReference type="EMBL" id="GAA0315239.1"/>
    </source>
</evidence>
<dbReference type="Proteomes" id="UP001501787">
    <property type="component" value="Unassembled WGS sequence"/>
</dbReference>
<dbReference type="EMBL" id="BAAAFR010000001">
    <property type="protein sequence ID" value="GAA0315239.1"/>
    <property type="molecule type" value="Genomic_DNA"/>
</dbReference>
<comment type="caution">
    <text evidence="4">The sequence shown here is derived from an EMBL/GenBank/DDBJ whole genome shotgun (WGS) entry which is preliminary data.</text>
</comment>
<evidence type="ECO:0000256" key="1">
    <source>
        <dbReference type="ARBA" id="ARBA00009410"/>
    </source>
</evidence>
<accession>A0ABN0VR76</accession>
<dbReference type="SUPFAM" id="SSF51905">
    <property type="entry name" value="FAD/NAD(P)-binding domain"/>
    <property type="match status" value="1"/>
</dbReference>
<dbReference type="PANTHER" id="PTHR13847">
    <property type="entry name" value="SARCOSINE DEHYDROGENASE-RELATED"/>
    <property type="match status" value="1"/>
</dbReference>
<dbReference type="Gene3D" id="3.30.9.10">
    <property type="entry name" value="D-Amino Acid Oxidase, subunit A, domain 2"/>
    <property type="match status" value="2"/>
</dbReference>
<name>A0ABN0VR76_9GAMM</name>
<reference evidence="4 5" key="1">
    <citation type="journal article" date="2019" name="Int. J. Syst. Evol. Microbiol.">
        <title>The Global Catalogue of Microorganisms (GCM) 10K type strain sequencing project: providing services to taxonomists for standard genome sequencing and annotation.</title>
        <authorList>
            <consortium name="The Broad Institute Genomics Platform"/>
            <consortium name="The Broad Institute Genome Sequencing Center for Infectious Disease"/>
            <person name="Wu L."/>
            <person name="Ma J."/>
        </authorList>
    </citation>
    <scope>NUCLEOTIDE SEQUENCE [LARGE SCALE GENOMIC DNA]</scope>
    <source>
        <strain evidence="4 5">JCM 16343</strain>
    </source>
</reference>
<keyword evidence="5" id="KW-1185">Reference proteome</keyword>
<feature type="domain" description="FAD dependent oxidoreductase" evidence="3">
    <location>
        <begin position="21"/>
        <end position="413"/>
    </location>
</feature>
<protein>
    <submittedName>
        <fullName evidence="4">FAD-binding oxidoreductase</fullName>
    </submittedName>
</protein>
<evidence type="ECO:0000313" key="5">
    <source>
        <dbReference type="Proteomes" id="UP001501787"/>
    </source>
</evidence>
<sequence>MAPIINPIRNLDTQLPPSTTVVIIGGGIVGLTAALTLAERNVPVVLLEKGRIAGEQSSRNLGWVRKTNRHPKDIPLALAADRLWSEMPERTQADVGYRQSGILFIGRTPEELASYKKWHDETQSLNLGSRMLTAKEIDEMVPNGRGQWAGGIYTATDGRAEPTMAASAIANAAIAKGAIIIENCAVRSLCINDDRVEGVFTEHGEIDCDEVLLAGGMWSRRFLGNMDISLPTLPVICSVLKTKPMDIDFQPAVGAADFSFRKHIDGGYIITQRGKLDAPLTLDHLLIGMKFLPMLKGQHNFLKIGLGKYFLSDLLLARHWEANSISPFEKVRTMDPKVSEVLNRAALNNLRAAWPDFERAEIESQWSGMIDITPDSNPVIDRVDNLQGLTIATGFSGHGFGTSPAAGQLAADLVMRSDTPLIDPAPYRFSRF</sequence>
<dbReference type="InterPro" id="IPR006076">
    <property type="entry name" value="FAD-dep_OxRdtase"/>
</dbReference>
<evidence type="ECO:0000259" key="3">
    <source>
        <dbReference type="Pfam" id="PF01266"/>
    </source>
</evidence>
<organism evidence="4 5">
    <name type="scientific">Psychrobacter aestuarii</name>
    <dbReference type="NCBI Taxonomy" id="556327"/>
    <lineage>
        <taxon>Bacteria</taxon>
        <taxon>Pseudomonadati</taxon>
        <taxon>Pseudomonadota</taxon>
        <taxon>Gammaproteobacteria</taxon>
        <taxon>Moraxellales</taxon>
        <taxon>Moraxellaceae</taxon>
        <taxon>Psychrobacter</taxon>
    </lineage>
</organism>
<dbReference type="PANTHER" id="PTHR13847:SF280">
    <property type="entry name" value="D-AMINO ACID DEHYDROGENASE"/>
    <property type="match status" value="1"/>
</dbReference>
<dbReference type="RefSeq" id="WP_201503480.1">
    <property type="nucleotide sequence ID" value="NZ_BAAAFR010000001.1"/>
</dbReference>
<gene>
    <name evidence="4" type="ORF">GCM10009129_10630</name>
</gene>
<evidence type="ECO:0000256" key="2">
    <source>
        <dbReference type="ARBA" id="ARBA00023002"/>
    </source>
</evidence>
<keyword evidence="2" id="KW-0560">Oxidoreductase</keyword>